<dbReference type="InParanoid" id="A0A7N2N0R9"/>
<dbReference type="Gramene" id="QL11p053868:mrna">
    <property type="protein sequence ID" value="QL11p053868:mrna"/>
    <property type="gene ID" value="QL11p053868"/>
</dbReference>
<dbReference type="InterPro" id="IPR001878">
    <property type="entry name" value="Znf_CCHC"/>
</dbReference>
<accession>A0A7N2N0R9</accession>
<dbReference type="Proteomes" id="UP000594261">
    <property type="component" value="Chromosome 11"/>
</dbReference>
<keyword evidence="1" id="KW-0862">Zinc</keyword>
<protein>
    <recommendedName>
        <fullName evidence="2">CCHC-type domain-containing protein</fullName>
    </recommendedName>
</protein>
<evidence type="ECO:0000313" key="3">
    <source>
        <dbReference type="EnsemblPlants" id="QL11p053868:mrna"/>
    </source>
</evidence>
<proteinExistence type="predicted"/>
<sequence>MDLDAKLVLSNKLVDDLKCENESLKMHAKCLIAEPIDKMDDNICCNHIVVPDFVPSVCSTLKDKSVYIPPHKRNQKVERKVVKSKPSFRSQPKALDESKFVPTCHHCGVIGHIRPQCHKLKREQNHVARSIPKKPSGPKHIVCHHCGAFGHLRSHCSKFQALKRIKRKEKLELFGSCAKKSKLDLSKNNMLLKKMFNALNSLTMCFSDSHSSNPRLASLETLIPNNRSNFWPLILATCASCQQAACFGYSVWRLASRESKPRVQTERFHGSLATCLATRQSRLAQNQLFKELFRGKLVLNLSHPL</sequence>
<dbReference type="GO" id="GO:0003676">
    <property type="term" value="F:nucleic acid binding"/>
    <property type="evidence" value="ECO:0007669"/>
    <property type="project" value="InterPro"/>
</dbReference>
<keyword evidence="1" id="KW-0479">Metal-binding</keyword>
<organism evidence="3 4">
    <name type="scientific">Quercus lobata</name>
    <name type="common">Valley oak</name>
    <dbReference type="NCBI Taxonomy" id="97700"/>
    <lineage>
        <taxon>Eukaryota</taxon>
        <taxon>Viridiplantae</taxon>
        <taxon>Streptophyta</taxon>
        <taxon>Embryophyta</taxon>
        <taxon>Tracheophyta</taxon>
        <taxon>Spermatophyta</taxon>
        <taxon>Magnoliopsida</taxon>
        <taxon>eudicotyledons</taxon>
        <taxon>Gunneridae</taxon>
        <taxon>Pentapetalae</taxon>
        <taxon>rosids</taxon>
        <taxon>fabids</taxon>
        <taxon>Fagales</taxon>
        <taxon>Fagaceae</taxon>
        <taxon>Quercus</taxon>
    </lineage>
</organism>
<name>A0A7N2N0R9_QUELO</name>
<reference evidence="3" key="2">
    <citation type="submission" date="2021-01" db="UniProtKB">
        <authorList>
            <consortium name="EnsemblPlants"/>
        </authorList>
    </citation>
    <scope>IDENTIFICATION</scope>
</reference>
<evidence type="ECO:0000259" key="2">
    <source>
        <dbReference type="PROSITE" id="PS50158"/>
    </source>
</evidence>
<evidence type="ECO:0000313" key="4">
    <source>
        <dbReference type="Proteomes" id="UP000594261"/>
    </source>
</evidence>
<feature type="domain" description="CCHC-type" evidence="2">
    <location>
        <begin position="143"/>
        <end position="158"/>
    </location>
</feature>
<keyword evidence="1" id="KW-0863">Zinc-finger</keyword>
<reference evidence="3 4" key="1">
    <citation type="journal article" date="2016" name="G3 (Bethesda)">
        <title>First Draft Assembly and Annotation of the Genome of a California Endemic Oak Quercus lobata Nee (Fagaceae).</title>
        <authorList>
            <person name="Sork V.L."/>
            <person name="Fitz-Gibbon S.T."/>
            <person name="Puiu D."/>
            <person name="Crepeau M."/>
            <person name="Gugger P.F."/>
            <person name="Sherman R."/>
            <person name="Stevens K."/>
            <person name="Langley C.H."/>
            <person name="Pellegrini M."/>
            <person name="Salzberg S.L."/>
        </authorList>
    </citation>
    <scope>NUCLEOTIDE SEQUENCE [LARGE SCALE GENOMIC DNA]</scope>
    <source>
        <strain evidence="3 4">cv. SW786</strain>
    </source>
</reference>
<dbReference type="EnsemblPlants" id="QL11p053868:mrna">
    <property type="protein sequence ID" value="QL11p053868:mrna"/>
    <property type="gene ID" value="QL11p053868"/>
</dbReference>
<keyword evidence="4" id="KW-1185">Reference proteome</keyword>
<evidence type="ECO:0000256" key="1">
    <source>
        <dbReference type="PROSITE-ProRule" id="PRU00047"/>
    </source>
</evidence>
<dbReference type="GO" id="GO:0008270">
    <property type="term" value="F:zinc ion binding"/>
    <property type="evidence" value="ECO:0007669"/>
    <property type="project" value="UniProtKB-KW"/>
</dbReference>
<dbReference type="EMBL" id="LRBV02000011">
    <property type="status" value="NOT_ANNOTATED_CDS"/>
    <property type="molecule type" value="Genomic_DNA"/>
</dbReference>
<dbReference type="AlphaFoldDB" id="A0A7N2N0R9"/>
<dbReference type="PROSITE" id="PS50158">
    <property type="entry name" value="ZF_CCHC"/>
    <property type="match status" value="1"/>
</dbReference>
<dbReference type="SMART" id="SM00343">
    <property type="entry name" value="ZnF_C2HC"/>
    <property type="match status" value="2"/>
</dbReference>
<dbReference type="Gene3D" id="4.10.60.10">
    <property type="entry name" value="Zinc finger, CCHC-type"/>
    <property type="match status" value="1"/>
</dbReference>